<keyword evidence="1" id="KW-0663">Pyridoxal phosphate</keyword>
<dbReference type="Gene3D" id="3.40.640.10">
    <property type="entry name" value="Type I PLP-dependent aspartate aminotransferase-like (Major domain)"/>
    <property type="match status" value="1"/>
</dbReference>
<dbReference type="Pfam" id="PF00266">
    <property type="entry name" value="Aminotran_5"/>
    <property type="match status" value="1"/>
</dbReference>
<feature type="domain" description="Aminotransferase class V" evidence="2">
    <location>
        <begin position="58"/>
        <end position="227"/>
    </location>
</feature>
<dbReference type="EMBL" id="JACSIT010000100">
    <property type="protein sequence ID" value="MBC6994493.1"/>
    <property type="molecule type" value="Genomic_DNA"/>
</dbReference>
<gene>
    <name evidence="3" type="ORF">H9S92_09975</name>
</gene>
<evidence type="ECO:0000259" key="2">
    <source>
        <dbReference type="Pfam" id="PF00266"/>
    </source>
</evidence>
<dbReference type="InterPro" id="IPR015421">
    <property type="entry name" value="PyrdxlP-dep_Trfase_major"/>
</dbReference>
<dbReference type="Proteomes" id="UP000650081">
    <property type="component" value="Unassembled WGS sequence"/>
</dbReference>
<proteinExistence type="predicted"/>
<protein>
    <submittedName>
        <fullName evidence="3">Aminotransferase class V-fold PLP-dependent enzyme</fullName>
    </submittedName>
</protein>
<keyword evidence="3" id="KW-0032">Aminotransferase</keyword>
<keyword evidence="4" id="KW-1185">Reference proteome</keyword>
<keyword evidence="3" id="KW-0808">Transferase</keyword>
<comment type="caution">
    <text evidence="3">The sequence shown here is derived from an EMBL/GenBank/DDBJ whole genome shotgun (WGS) entry which is preliminary data.</text>
</comment>
<dbReference type="AlphaFoldDB" id="A0A923PI03"/>
<dbReference type="InterPro" id="IPR015424">
    <property type="entry name" value="PyrdxlP-dep_Trfase"/>
</dbReference>
<evidence type="ECO:0000313" key="3">
    <source>
        <dbReference type="EMBL" id="MBC6994493.1"/>
    </source>
</evidence>
<dbReference type="GO" id="GO:0008483">
    <property type="term" value="F:transaminase activity"/>
    <property type="evidence" value="ECO:0007669"/>
    <property type="project" value="UniProtKB-KW"/>
</dbReference>
<organism evidence="3 4">
    <name type="scientific">Neolewinella lacunae</name>
    <dbReference type="NCBI Taxonomy" id="1517758"/>
    <lineage>
        <taxon>Bacteria</taxon>
        <taxon>Pseudomonadati</taxon>
        <taxon>Bacteroidota</taxon>
        <taxon>Saprospiria</taxon>
        <taxon>Saprospirales</taxon>
        <taxon>Lewinellaceae</taxon>
        <taxon>Neolewinella</taxon>
    </lineage>
</organism>
<name>A0A923PI03_9BACT</name>
<dbReference type="InterPro" id="IPR015422">
    <property type="entry name" value="PyrdxlP-dep_Trfase_small"/>
</dbReference>
<dbReference type="Gene3D" id="3.90.1150.10">
    <property type="entry name" value="Aspartate Aminotransferase, domain 1"/>
    <property type="match status" value="1"/>
</dbReference>
<reference evidence="3" key="1">
    <citation type="submission" date="2020-08" db="EMBL/GenBank/DDBJ databases">
        <title>Lewinella bacteria from marine environments.</title>
        <authorList>
            <person name="Zhong Y."/>
        </authorList>
    </citation>
    <scope>NUCLEOTIDE SEQUENCE</scope>
    <source>
        <strain evidence="3">KCTC 42187</strain>
    </source>
</reference>
<evidence type="ECO:0000313" key="4">
    <source>
        <dbReference type="Proteomes" id="UP000650081"/>
    </source>
</evidence>
<sequence>MNEPLTCQRHLFPEKAVAGYLNGASRAPQLHAVAAAGRAALAWREENSGMPIPAFFEPVEALKNTFAKLLGATEVERVALIPSVSYGVATVAKNLPLARGQNIIVVEDQFPSNVYAWAEKCKKTGAELRTVPRPAAGSPASWQERVLAAIDARTATVAIANVHWADGSLFDLVGLRERTDAVGAWLVVDATQSLGALPFDLSAIRPDAVIAAGYKWLMGPYGCAYAWYGPRLDGGKPLEENWINRAGSEDFRNLLHYREEYRPLANRYSVGEHSNFLMTPMQRAGLEQVLAWDPARIQTYCAGLWATVETELLALGVSLPAQRAQHLVGLRLPAHCSGERLAQELSRRNLQVSYRGDAVRVSPNVYTTPAEMQEFLAAVTASIVR</sequence>
<dbReference type="PANTHER" id="PTHR43586">
    <property type="entry name" value="CYSTEINE DESULFURASE"/>
    <property type="match status" value="1"/>
</dbReference>
<dbReference type="RefSeq" id="WP_187466565.1">
    <property type="nucleotide sequence ID" value="NZ_JACSIT010000100.1"/>
</dbReference>
<dbReference type="InterPro" id="IPR000192">
    <property type="entry name" value="Aminotrans_V_dom"/>
</dbReference>
<accession>A0A923PI03</accession>
<dbReference type="SUPFAM" id="SSF53383">
    <property type="entry name" value="PLP-dependent transferases"/>
    <property type="match status" value="1"/>
</dbReference>
<dbReference type="PANTHER" id="PTHR43586:SF15">
    <property type="entry name" value="BLR3095 PROTEIN"/>
    <property type="match status" value="1"/>
</dbReference>
<evidence type="ECO:0000256" key="1">
    <source>
        <dbReference type="ARBA" id="ARBA00022898"/>
    </source>
</evidence>